<name>A0A8D1CSZ0_PIG</name>
<evidence type="ECO:0000313" key="10">
    <source>
        <dbReference type="Ensembl" id="ENSSSCP00035018699.1"/>
    </source>
</evidence>
<dbReference type="Proteomes" id="UP000694571">
    <property type="component" value="Unplaced"/>
</dbReference>
<feature type="compositionally biased region" description="Acidic residues" evidence="7">
    <location>
        <begin position="2236"/>
        <end position="2252"/>
    </location>
</feature>
<feature type="compositionally biased region" description="Polar residues" evidence="7">
    <location>
        <begin position="1415"/>
        <end position="1425"/>
    </location>
</feature>
<dbReference type="PROSITE" id="PS50252">
    <property type="entry name" value="TBOX_3"/>
    <property type="match status" value="1"/>
</dbReference>
<evidence type="ECO:0000259" key="9">
    <source>
        <dbReference type="PROSITE" id="PS50888"/>
    </source>
</evidence>
<dbReference type="InterPro" id="IPR032060">
    <property type="entry name" value="MGA_dom"/>
</dbReference>
<feature type="compositionally biased region" description="Polar residues" evidence="7">
    <location>
        <begin position="1952"/>
        <end position="1963"/>
    </location>
</feature>
<feature type="region of interest" description="Disordered" evidence="7">
    <location>
        <begin position="2615"/>
        <end position="2649"/>
    </location>
</feature>
<feature type="coiled-coil region" evidence="6">
    <location>
        <begin position="1058"/>
        <end position="1089"/>
    </location>
</feature>
<dbReference type="Pfam" id="PF00010">
    <property type="entry name" value="HLH"/>
    <property type="match status" value="1"/>
</dbReference>
<feature type="compositionally biased region" description="Low complexity" evidence="7">
    <location>
        <begin position="1441"/>
        <end position="1455"/>
    </location>
</feature>
<comment type="caution">
    <text evidence="5">Lacks conserved residue(s) required for the propagation of feature annotation.</text>
</comment>
<feature type="compositionally biased region" description="Low complexity" evidence="7">
    <location>
        <begin position="2890"/>
        <end position="2904"/>
    </location>
</feature>
<dbReference type="InterPro" id="IPR036638">
    <property type="entry name" value="HLH_DNA-bd_sf"/>
</dbReference>
<feature type="compositionally biased region" description="Basic and acidic residues" evidence="7">
    <location>
        <begin position="257"/>
        <end position="271"/>
    </location>
</feature>
<evidence type="ECO:0000256" key="5">
    <source>
        <dbReference type="PROSITE-ProRule" id="PRU00201"/>
    </source>
</evidence>
<dbReference type="PANTHER" id="PTHR11267">
    <property type="entry name" value="T-BOX PROTEIN-RELATED"/>
    <property type="match status" value="1"/>
</dbReference>
<keyword evidence="2 5" id="KW-0238">DNA-binding</keyword>
<feature type="domain" description="BHLH" evidence="9">
    <location>
        <begin position="2360"/>
        <end position="2411"/>
    </location>
</feature>
<sequence>MEEKQQIILANQDGGTVAGAAPTFFVILKQPGNGKTDQGILVTNRDACALASSVSSPGKSKGKICLPADCTVGGITVTLDNNSMWNEFYHRSTEMILTKQGRRMFPYCRYWITGHYWMHQPVSFYKLKLTNNTLDQEGHIILHSMHRYLPRLHLVPAEKATEVIQLNGPGVHTFTFPQTEFFAVTAYQNIQITQLKIDYNPFAKGFRDDGLNNKPQRDGKQKINSDQEGNGVPGSPGQRARLTEGEGSEIQLTDSDPLSRGHETSGKGLEKPSLSIKRDFLGFMDIDSSLGEAPQLKQEVSESLVANSFEDGSHVTSPLNPNGNFNVVIKEEPLDDYEYEPGECSEGVTVKQEETDEETDVYSNSDDDPILEKQLKRHNKVDNIEADHLSSKWLPSSPSGVAKAKMFKLDAGKMPVVYLEPCAVTKSTVKISELPDNMLSTSRKDRSSVLTELDYLPTYIENSNETGFCLGKESENGLRRHSPDLRVVQKYSSLKEPQWKYSDTSDNTEKILDGSKSSAGDSFVGKEDLGRKRTTVLKISAASKNANANQNAPPNGPGKRGRPRKLKLSKAGRPPKNTGKSLPSTKNTSVGPGSTFPDVKPDLEDVDGVLFVSFESKEALDIHAVDGTTEESSSLQASTINDPGCRARISQLEKELIEDLKALRHKQVIHPSLQEVGLKLNSVDPTMSIDLKYLGVQLPLAPATSFPFWNLTGTNPASPDAGFPFVSRTGKTNDFTKIKGWRGKFHGASASRNEGGNSEGSLKNRSAFCSDKLDEYLENEGKLMETSMGFSSNAPTSPVVYQLPTKSTSYVRTLDSVLKKQSTISPSTSYSLKPHSVPPASRKAKSQNKQATFSGRTKSSYKSILPYPVSPKQKHTHMISGDKVTKNASNNISENQVNNLVVPALDENTFPKQISLRQAHHQQQQQQQGSRPPGLSKSQVKLMDLEDCALWEGKPRTYITEERADVSLTTLLTAQASLKTKPIHTIIRKRAPPCNNDFCRLGCICSSLALEKRQPAHCRRPDCMFGCTCLKRKVVLVKGGSKTKHFQRKAAHREPVFYDNMGEEQREEEEGVKEEEEQLKEKKKRKKLEYTICETEPEQPVRHYPLWVKVEGEVDPEPVYIPTPSVIEPMKPLLLPQPEVLSTAVKGKVLTGIKPARAYTPKPNPVIREEDKDPVYLYFESMMTCARVRVYERKKEEQRQPSPSPSPSFQQQGSCHSSPENCSVKEPDSEQQPLKPITCDLEDDPDKLQEKNQKSSCNEGESSSTSYVHQRSPGGPTKLIEIISDCNWEEDRNKILSILSQHINSNMPQSLKVGSFIIELASQRKSRGEKNPPVYSSRVKISMPSCQDQDDMAEKSGSETPDGPLSPGKMDDISPVQTDALDSVRERLHGGKGLPFYAGLSPAGKLVAYKRKPSSSTSGLIQVASNAKVAASRKPRTLLPSTSNSKATSSSGTTTNRPGKNLKAFVPAKRPIAARPSPGGVFTQFVMSKVGALQQKIPGVSTPQPLTGPQKFSIRPSPVMVVTPVVSSEPVQVCSPVTAAVTTTTPQVFLENVTTVTPMTAISDVGTKETTYSSGATTTGVVEVSETNTSTLVTPTQSTATVNLIKTTGITTPVASVAFPKSLVASPPTITLPVASTASTSIVVVTTAASSSMVTTPTSSLSSVPIILSGIDGSPPVSQRPENAPQIPVATPQVSPNAVKRTGPRLLLIPVQQGSPTLRPVPNTQVQGHRMVLQPVRSPSGMNLFRHPNGQIVQLLPLHQLRGSNSQPNLQPVMFRNPGSVMGIRLPTPSKPSETPPSSTSSSTFPVMNPVIQAVGSSPTMNVITQAPSLLSSGPSFVSQSGTLTLRISPPEPQSFASKTSSETKITYSSGGQPVGTASLIPLQSGSFALLQLPGQKPVPSSILQHVASLQMKRESQNADQKDETSFLKREQETKKALQSGREAVGSEANMIKQNSGASVSEENLTDSLEDGGGPLDEESLAEEGPATVKPSEHDYKDVNEEYGIRNHNSSKEKLTVLEVNTISERAGNITVQSVSNVQLKKLGDVKVEQQKALDHPEEKSDEFPVISKEESKLELSGSKVVEQQSNQQPEAKEKGCGDSLEKETIRERWKKHLKVPLTQKCVRTSQEYKKETNERLIKETKTCQESSDVFQQEQGISDLLGKSETTENARVLKSECDSWSRISSPAAFSIVPRRASKGSRGEGRFQGHLLLSGERIKPKQEKKGGRSSADFPVLDLEEDDEEDENEKTDDSIDEIVDVVSDYQSEEVDDVEKNNCVEYIEDDEEQVDIETVEELPEEINVAHMKTTAAHTQTFKQSCRTHNSADDKAAERSRKAPSVPLKIKPDYWSEKLQKEAEAFAYYRRTHTANERRRRGEMRDLFEKLKITLGLLHSSKVSKSLILTRAFSEIQGLTDQADKLIGQKNLLTRKRNILIRKVSSLSGKTEEVVLKKLEYIYAKQQALEAQKRKKKMGSDEFDVSPRTSKQQEGSSASSVDLGQMFINSRKGKPLILSRKRDQATENTSPSNTPHTSANIVMTPQGQLLTLKGPLFSGPVVTVSPAVLEADLKPQVTSSAVAQSENDDLFMMPRIVNVTSLATEGGLVDMGGSKYPHEVPDGKPPDHLKNPVRNEDNSCEDLGRISSRGNHRDGRMALGPTQVYLSNKDSDFPQIVDVSSMPEAQEFLPKKIAGDMRGTQHKWKESESRRERLKPKESAFHKLKMKDLKDSSIEMELRKVASAIEEAALDPSELLTNMEDEDDTDETLTSLLNEIAFLNQQLNDDSVSLAELPSSMDTEFPGDARQAFISKLPPGNRATFQVGHLGTGLKELPDVQGESDSVSPLLLHLEDDDFSENEKQLAEPASEPDVLKIVIDSEIKDSLLSHRKACDGGKSTSGVPTEPESVSSPPVLHMKAGLENSSTDTLWRPMPKLAPLGLKVANPSSDSDGQSLKVMPCLAPVAAKVGSVGHKMNLTGNDQECRESKVMPTLAPVVAKLGNSGASPSSTGK</sequence>
<keyword evidence="3" id="KW-0804">Transcription</keyword>
<evidence type="ECO:0000256" key="6">
    <source>
        <dbReference type="SAM" id="Coils"/>
    </source>
</evidence>
<evidence type="ECO:0000256" key="7">
    <source>
        <dbReference type="SAM" id="MobiDB-lite"/>
    </source>
</evidence>
<feature type="compositionally biased region" description="Polar residues" evidence="7">
    <location>
        <begin position="847"/>
        <end position="857"/>
    </location>
</feature>
<dbReference type="InterPro" id="IPR001699">
    <property type="entry name" value="TF_T-box"/>
</dbReference>
<feature type="compositionally biased region" description="Basic and acidic residues" evidence="7">
    <location>
        <begin position="1913"/>
        <end position="1936"/>
    </location>
</feature>
<feature type="region of interest" description="Disordered" evidence="7">
    <location>
        <begin position="1324"/>
        <end position="1375"/>
    </location>
</feature>
<evidence type="ECO:0008006" key="12">
    <source>
        <dbReference type="Google" id="ProtNLM"/>
    </source>
</evidence>
<dbReference type="GO" id="GO:0003700">
    <property type="term" value="F:DNA-binding transcription factor activity"/>
    <property type="evidence" value="ECO:0007669"/>
    <property type="project" value="InterPro"/>
</dbReference>
<comment type="subcellular location">
    <subcellularLocation>
        <location evidence="5">Nucleus</location>
    </subcellularLocation>
</comment>
<dbReference type="GO" id="GO:0045893">
    <property type="term" value="P:positive regulation of DNA-templated transcription"/>
    <property type="evidence" value="ECO:0007669"/>
    <property type="project" value="InterPro"/>
</dbReference>
<dbReference type="CDD" id="cd18911">
    <property type="entry name" value="bHLHzip_MGA"/>
    <property type="match status" value="1"/>
</dbReference>
<dbReference type="Gene3D" id="4.10.280.10">
    <property type="entry name" value="Helix-loop-helix DNA-binding domain"/>
    <property type="match status" value="1"/>
</dbReference>
<keyword evidence="4 5" id="KW-0539">Nucleus</keyword>
<evidence type="ECO:0000313" key="11">
    <source>
        <dbReference type="Proteomes" id="UP000694720"/>
    </source>
</evidence>
<evidence type="ECO:0000256" key="3">
    <source>
        <dbReference type="ARBA" id="ARBA00023163"/>
    </source>
</evidence>
<feature type="region of interest" description="Disordered" evidence="7">
    <location>
        <begin position="1913"/>
        <end position="1996"/>
    </location>
</feature>
<feature type="region of interest" description="Disordered" evidence="7">
    <location>
        <begin position="499"/>
        <end position="527"/>
    </location>
</feature>
<dbReference type="InterPro" id="IPR008967">
    <property type="entry name" value="p53-like_TF_DNA-bd_sf"/>
</dbReference>
<dbReference type="Gene3D" id="2.60.40.820">
    <property type="entry name" value="Transcription factor, T-box"/>
    <property type="match status" value="2"/>
</dbReference>
<dbReference type="GO" id="GO:0000978">
    <property type="term" value="F:RNA polymerase II cis-regulatory region sequence-specific DNA binding"/>
    <property type="evidence" value="ECO:0007669"/>
    <property type="project" value="InterPro"/>
</dbReference>
<dbReference type="Pfam" id="PF16059">
    <property type="entry name" value="MGA_dom"/>
    <property type="match status" value="1"/>
</dbReference>
<evidence type="ECO:0000256" key="4">
    <source>
        <dbReference type="ARBA" id="ARBA00023242"/>
    </source>
</evidence>
<feature type="compositionally biased region" description="Basic and acidic residues" evidence="7">
    <location>
        <begin position="207"/>
        <end position="225"/>
    </location>
</feature>
<feature type="compositionally biased region" description="Basic and acidic residues" evidence="7">
    <location>
        <begin position="2615"/>
        <end position="2629"/>
    </location>
</feature>
<feature type="region of interest" description="Disordered" evidence="7">
    <location>
        <begin position="1784"/>
        <end position="1806"/>
    </location>
</feature>
<feature type="compositionally biased region" description="Polar residues" evidence="7">
    <location>
        <begin position="2479"/>
        <end position="2494"/>
    </location>
</feature>
<feature type="region of interest" description="Disordered" evidence="7">
    <location>
        <begin position="1675"/>
        <end position="1698"/>
    </location>
</feature>
<dbReference type="SMART" id="SM00425">
    <property type="entry name" value="TBOX"/>
    <property type="match status" value="1"/>
</dbReference>
<dbReference type="Pfam" id="PF00907">
    <property type="entry name" value="T-box"/>
    <property type="match status" value="1"/>
</dbReference>
<feature type="compositionally biased region" description="Basic residues" evidence="7">
    <location>
        <begin position="559"/>
        <end position="570"/>
    </location>
</feature>
<dbReference type="SMART" id="SM00353">
    <property type="entry name" value="HLH"/>
    <property type="match status" value="1"/>
</dbReference>
<dbReference type="InterPro" id="IPR046360">
    <property type="entry name" value="T-box_DNA-bd"/>
</dbReference>
<feature type="compositionally biased region" description="Low complexity" evidence="7">
    <location>
        <begin position="541"/>
        <end position="553"/>
    </location>
</feature>
<feature type="region of interest" description="Disordered" evidence="7">
    <location>
        <begin position="1193"/>
        <end position="1276"/>
    </location>
</feature>
<keyword evidence="6" id="KW-0175">Coiled coil</keyword>
<reference evidence="10" key="1">
    <citation type="submission" date="2025-05" db="UniProtKB">
        <authorList>
            <consortium name="Ensembl"/>
        </authorList>
    </citation>
    <scope>IDENTIFICATION</scope>
</reference>
<feature type="compositionally biased region" description="Basic and acidic residues" evidence="7">
    <location>
        <begin position="2051"/>
        <end position="2074"/>
    </location>
</feature>
<feature type="compositionally biased region" description="Polar residues" evidence="7">
    <location>
        <begin position="578"/>
        <end position="592"/>
    </location>
</feature>
<dbReference type="GO" id="GO:0046983">
    <property type="term" value="F:protein dimerization activity"/>
    <property type="evidence" value="ECO:0007669"/>
    <property type="project" value="InterPro"/>
</dbReference>
<feature type="region of interest" description="Disordered" evidence="7">
    <location>
        <begin position="2881"/>
        <end position="2904"/>
    </location>
</feature>
<feature type="region of interest" description="Disordered" evidence="7">
    <location>
        <begin position="2051"/>
        <end position="2102"/>
    </location>
</feature>
<dbReference type="Ensembl" id="ENSSSCT00050087390.1">
    <property type="protein sequence ID" value="ENSSSCP00050037483.1"/>
    <property type="gene ID" value="ENSSSCG00050064109.1"/>
</dbReference>
<keyword evidence="1" id="KW-0805">Transcription regulation</keyword>
<dbReference type="FunFam" id="4.10.280.10:FF:000040">
    <property type="entry name" value="MAX gene-associated protein isoform X1"/>
    <property type="match status" value="1"/>
</dbReference>
<dbReference type="InterPro" id="IPR037935">
    <property type="entry name" value="MAX_gene-associated_bHLHzip"/>
</dbReference>
<feature type="compositionally biased region" description="Low complexity" evidence="7">
    <location>
        <begin position="1787"/>
        <end position="1806"/>
    </location>
</feature>
<dbReference type="Ensembl" id="ENSSSCT00035046779.1">
    <property type="protein sequence ID" value="ENSSSCP00035018699.1"/>
    <property type="gene ID" value="ENSSSCG00035035234.1"/>
</dbReference>
<dbReference type="PANTHER" id="PTHR11267:SF32">
    <property type="entry name" value="MAX GENE-ASSOCIATED PROTEIN"/>
    <property type="match status" value="1"/>
</dbReference>
<feature type="compositionally biased region" description="Low complexity" evidence="7">
    <location>
        <begin position="1255"/>
        <end position="1266"/>
    </location>
</feature>
<feature type="compositionally biased region" description="Basic and acidic residues" evidence="7">
    <location>
        <begin position="2215"/>
        <end position="2225"/>
    </location>
</feature>
<feature type="region of interest" description="Disordered" evidence="7">
    <location>
        <begin position="1415"/>
        <end position="1461"/>
    </location>
</feature>
<dbReference type="Proteomes" id="UP000694720">
    <property type="component" value="Unplaced"/>
</dbReference>
<dbReference type="Proteomes" id="UP000694728">
    <property type="component" value="Unplaced"/>
</dbReference>
<feature type="domain" description="T-box" evidence="8">
    <location>
        <begin position="81"/>
        <end position="208"/>
    </location>
</feature>
<feature type="compositionally biased region" description="Polar residues" evidence="7">
    <location>
        <begin position="822"/>
        <end position="831"/>
    </location>
</feature>
<dbReference type="InterPro" id="IPR011598">
    <property type="entry name" value="bHLH_dom"/>
</dbReference>
<feature type="compositionally biased region" description="Acidic residues" evidence="7">
    <location>
        <begin position="1964"/>
        <end position="1982"/>
    </location>
</feature>
<feature type="region of interest" description="Disordered" evidence="7">
    <location>
        <begin position="916"/>
        <end position="937"/>
    </location>
</feature>
<dbReference type="PROSITE" id="PS50888">
    <property type="entry name" value="BHLH"/>
    <property type="match status" value="1"/>
</dbReference>
<feature type="region of interest" description="Disordered" evidence="7">
    <location>
        <begin position="207"/>
        <end position="271"/>
    </location>
</feature>
<organism evidence="10 11">
    <name type="scientific">Sus scrofa</name>
    <name type="common">Pig</name>
    <dbReference type="NCBI Taxonomy" id="9823"/>
    <lineage>
        <taxon>Eukaryota</taxon>
        <taxon>Metazoa</taxon>
        <taxon>Chordata</taxon>
        <taxon>Craniata</taxon>
        <taxon>Vertebrata</taxon>
        <taxon>Euteleostomi</taxon>
        <taxon>Mammalia</taxon>
        <taxon>Eutheria</taxon>
        <taxon>Laurasiatheria</taxon>
        <taxon>Artiodactyla</taxon>
        <taxon>Suina</taxon>
        <taxon>Suidae</taxon>
        <taxon>Sus</taxon>
    </lineage>
</organism>
<dbReference type="SUPFAM" id="SSF49417">
    <property type="entry name" value="p53-like transcription factors"/>
    <property type="match status" value="1"/>
</dbReference>
<feature type="region of interest" description="Disordered" evidence="7">
    <location>
        <begin position="2467"/>
        <end position="2496"/>
    </location>
</feature>
<feature type="compositionally biased region" description="Polar residues" evidence="7">
    <location>
        <begin position="1855"/>
        <end position="1871"/>
    </location>
</feature>
<protein>
    <recommendedName>
        <fullName evidence="12">MAX dimerization protein MGA</fullName>
    </recommendedName>
</protein>
<accession>A0A8D1CSZ0</accession>
<proteinExistence type="predicted"/>
<evidence type="ECO:0000256" key="1">
    <source>
        <dbReference type="ARBA" id="ARBA00023015"/>
    </source>
</evidence>
<feature type="region of interest" description="Disordered" evidence="7">
    <location>
        <begin position="822"/>
        <end position="857"/>
    </location>
</feature>
<dbReference type="GO" id="GO:0071339">
    <property type="term" value="C:MLL1 complex"/>
    <property type="evidence" value="ECO:0007669"/>
    <property type="project" value="InterPro"/>
</dbReference>
<feature type="compositionally biased region" description="Basic and acidic residues" evidence="7">
    <location>
        <begin position="2091"/>
        <end position="2102"/>
    </location>
</feature>
<feature type="region of interest" description="Disordered" evidence="7">
    <location>
        <begin position="2191"/>
        <end position="2252"/>
    </location>
</feature>
<dbReference type="InterPro" id="IPR036960">
    <property type="entry name" value="T-box_sf"/>
</dbReference>
<evidence type="ECO:0000259" key="8">
    <source>
        <dbReference type="PROSITE" id="PS50252"/>
    </source>
</evidence>
<feature type="region of interest" description="Disordered" evidence="7">
    <location>
        <begin position="2512"/>
        <end position="2532"/>
    </location>
</feature>
<feature type="region of interest" description="Disordered" evidence="7">
    <location>
        <begin position="1846"/>
        <end position="1871"/>
    </location>
</feature>
<feature type="region of interest" description="Disordered" evidence="7">
    <location>
        <begin position="541"/>
        <end position="601"/>
    </location>
</feature>
<feature type="compositionally biased region" description="Polar residues" evidence="7">
    <location>
        <begin position="2518"/>
        <end position="2532"/>
    </location>
</feature>
<evidence type="ECO:0000256" key="2">
    <source>
        <dbReference type="ARBA" id="ARBA00023125"/>
    </source>
</evidence>
<dbReference type="Ensembl" id="ENSSSCT00045018726.1">
    <property type="protein sequence ID" value="ENSSSCP00045012886.1"/>
    <property type="gene ID" value="ENSSSCG00045010546.1"/>
</dbReference>
<dbReference type="SUPFAM" id="SSF47459">
    <property type="entry name" value="HLH, helix-loop-helix DNA-binding domain"/>
    <property type="match status" value="1"/>
</dbReference>